<feature type="region of interest" description="Disordered" evidence="3">
    <location>
        <begin position="1"/>
        <end position="20"/>
    </location>
</feature>
<dbReference type="RefSeq" id="XP_002679112.1">
    <property type="nucleotide sequence ID" value="XM_002679066.1"/>
</dbReference>
<dbReference type="AlphaFoldDB" id="D2VA53"/>
<dbReference type="OMA" id="CFIDIRQ"/>
<dbReference type="PANTHER" id="PTHR46093">
    <property type="entry name" value="ACYL-COA-BINDING DOMAIN-CONTAINING PROTEIN 5"/>
    <property type="match status" value="1"/>
</dbReference>
<evidence type="ECO:0000313" key="5">
    <source>
        <dbReference type="Proteomes" id="UP000006671"/>
    </source>
</evidence>
<keyword evidence="5" id="KW-1185">Reference proteome</keyword>
<organism evidence="5">
    <name type="scientific">Naegleria gruberi</name>
    <name type="common">Amoeba</name>
    <dbReference type="NCBI Taxonomy" id="5762"/>
    <lineage>
        <taxon>Eukaryota</taxon>
        <taxon>Discoba</taxon>
        <taxon>Heterolobosea</taxon>
        <taxon>Tetramitia</taxon>
        <taxon>Eutetramitia</taxon>
        <taxon>Vahlkampfiidae</taxon>
        <taxon>Naegleria</taxon>
    </lineage>
</organism>
<dbReference type="eggNOG" id="KOG1230">
    <property type="taxonomic scope" value="Eukaryota"/>
</dbReference>
<dbReference type="PANTHER" id="PTHR46093:SF18">
    <property type="entry name" value="FIBRONECTIN TYPE-III DOMAIN-CONTAINING PROTEIN"/>
    <property type="match status" value="1"/>
</dbReference>
<dbReference type="GeneID" id="8859366"/>
<evidence type="ECO:0000256" key="1">
    <source>
        <dbReference type="ARBA" id="ARBA00022441"/>
    </source>
</evidence>
<reference evidence="4 5" key="1">
    <citation type="journal article" date="2010" name="Cell">
        <title>The genome of Naegleria gruberi illuminates early eukaryotic versatility.</title>
        <authorList>
            <person name="Fritz-Laylin L.K."/>
            <person name="Prochnik S.E."/>
            <person name="Ginger M.L."/>
            <person name="Dacks J.B."/>
            <person name="Carpenter M.L."/>
            <person name="Field M.C."/>
            <person name="Kuo A."/>
            <person name="Paredez A."/>
            <person name="Chapman J."/>
            <person name="Pham J."/>
            <person name="Shu S."/>
            <person name="Neupane R."/>
            <person name="Cipriano M."/>
            <person name="Mancuso J."/>
            <person name="Tu H."/>
            <person name="Salamov A."/>
            <person name="Lindquist E."/>
            <person name="Shapiro H."/>
            <person name="Lucas S."/>
            <person name="Grigoriev I.V."/>
            <person name="Cande W.Z."/>
            <person name="Fulton C."/>
            <person name="Rokhsar D.S."/>
            <person name="Dawson S.C."/>
        </authorList>
    </citation>
    <scope>NUCLEOTIDE SEQUENCE [LARGE SCALE GENOMIC DNA]</scope>
    <source>
        <strain evidence="4 5">NEG-M</strain>
    </source>
</reference>
<dbReference type="Gene3D" id="2.120.10.80">
    <property type="entry name" value="Kelch-type beta propeller"/>
    <property type="match status" value="1"/>
</dbReference>
<evidence type="ECO:0000256" key="3">
    <source>
        <dbReference type="SAM" id="MobiDB-lite"/>
    </source>
</evidence>
<dbReference type="SUPFAM" id="SSF117281">
    <property type="entry name" value="Kelch motif"/>
    <property type="match status" value="1"/>
</dbReference>
<dbReference type="Proteomes" id="UP000006671">
    <property type="component" value="Unassembled WGS sequence"/>
</dbReference>
<dbReference type="VEuPathDB" id="AmoebaDB:NAEGRDRAFT_65742"/>
<sequence length="363" mass="41320">MLSKGASRAELSSVKKSKNGTTPLQGHSFVSADSSTFFILGGRTHSTTKGLRNILSETIKCSLKDGSIRSIEKFTSLDVPRHNHTSLFFECINSIVTFGGSNTTSYLNSIFVMNVNNQKDSKVINVSKTMAWPKVRHGHTANIYKKDQMIVFGGKKDFGTAANSYLNDLWSFNVTTNEWEEIKSLNSAPRERCWHSSVIYKDRFLLVSGGFFTVDRSEFYLNDLWSFDMETKLWTCLIENNDSKSCIVKQRNRSGMVLSQTQDALIIMFGNYFDGKRNSFWNDAFYVKNLDDILYSNNLEKCYWTKLEIQASDDASNTFLKEGRAHMTAVLLSNEETTQVLLFGGESKKQRHDTFFKLEIPQL</sequence>
<dbReference type="InterPro" id="IPR015915">
    <property type="entry name" value="Kelch-typ_b-propeller"/>
</dbReference>
<dbReference type="STRING" id="5762.D2VA53"/>
<accession>D2VA53</accession>
<dbReference type="EMBL" id="GG738859">
    <property type="protein sequence ID" value="EFC46368.1"/>
    <property type="molecule type" value="Genomic_DNA"/>
</dbReference>
<name>D2VA53_NAEGR</name>
<keyword evidence="2" id="KW-0677">Repeat</keyword>
<gene>
    <name evidence="4" type="ORF">NAEGRDRAFT_65742</name>
</gene>
<protein>
    <submittedName>
        <fullName evidence="4">Predicted protein</fullName>
    </submittedName>
</protein>
<evidence type="ECO:0000313" key="4">
    <source>
        <dbReference type="EMBL" id="EFC46368.1"/>
    </source>
</evidence>
<dbReference type="Pfam" id="PF24681">
    <property type="entry name" value="Kelch_KLHDC2_KLHL20_DRC7"/>
    <property type="match status" value="1"/>
</dbReference>
<keyword evidence="1" id="KW-0880">Kelch repeat</keyword>
<dbReference type="InParanoid" id="D2VA53"/>
<evidence type="ECO:0000256" key="2">
    <source>
        <dbReference type="ARBA" id="ARBA00022737"/>
    </source>
</evidence>
<dbReference type="OrthoDB" id="10250130at2759"/>
<dbReference type="KEGG" id="ngr:NAEGRDRAFT_65742"/>
<proteinExistence type="predicted"/>